<gene>
    <name evidence="7" type="ORF">DFH05DRAFT_1585067</name>
</gene>
<proteinExistence type="predicted"/>
<feature type="transmembrane region" description="Helical" evidence="5">
    <location>
        <begin position="152"/>
        <end position="174"/>
    </location>
</feature>
<dbReference type="EMBL" id="JANVFU010000017">
    <property type="protein sequence ID" value="KAJ3739748.1"/>
    <property type="molecule type" value="Genomic_DNA"/>
</dbReference>
<dbReference type="PANTHER" id="PTHR31465:SF1">
    <property type="entry name" value="PROTEIN RTA1-RELATED"/>
    <property type="match status" value="1"/>
</dbReference>
<feature type="transmembrane region" description="Helical" evidence="5">
    <location>
        <begin position="289"/>
        <end position="309"/>
    </location>
</feature>
<keyword evidence="2 5" id="KW-0812">Transmembrane</keyword>
<keyword evidence="8" id="KW-1185">Reference proteome</keyword>
<name>A0A9W8NSA1_9AGAR</name>
<feature type="transmembrane region" description="Helical" evidence="5">
    <location>
        <begin position="194"/>
        <end position="214"/>
    </location>
</feature>
<reference evidence="7 8" key="1">
    <citation type="journal article" date="2023" name="Proc. Natl. Acad. Sci. U.S.A.">
        <title>A global phylogenomic analysis of the shiitake genus Lentinula.</title>
        <authorList>
            <person name="Sierra-Patev S."/>
            <person name="Min B."/>
            <person name="Naranjo-Ortiz M."/>
            <person name="Looney B."/>
            <person name="Konkel Z."/>
            <person name="Slot J.C."/>
            <person name="Sakamoto Y."/>
            <person name="Steenwyk J.L."/>
            <person name="Rokas A."/>
            <person name="Carro J."/>
            <person name="Camarero S."/>
            <person name="Ferreira P."/>
            <person name="Molpeceres G."/>
            <person name="Ruiz-Duenas F.J."/>
            <person name="Serrano A."/>
            <person name="Henrissat B."/>
            <person name="Drula E."/>
            <person name="Hughes K.W."/>
            <person name="Mata J.L."/>
            <person name="Ishikawa N.K."/>
            <person name="Vargas-Isla R."/>
            <person name="Ushijima S."/>
            <person name="Smith C.A."/>
            <person name="Donoghue J."/>
            <person name="Ahrendt S."/>
            <person name="Andreopoulos W."/>
            <person name="He G."/>
            <person name="LaButti K."/>
            <person name="Lipzen A."/>
            <person name="Ng V."/>
            <person name="Riley R."/>
            <person name="Sandor L."/>
            <person name="Barry K."/>
            <person name="Martinez A.T."/>
            <person name="Xiao Y."/>
            <person name="Gibbons J.G."/>
            <person name="Terashima K."/>
            <person name="Grigoriev I.V."/>
            <person name="Hibbett D."/>
        </authorList>
    </citation>
    <scope>NUCLEOTIDE SEQUENCE [LARGE SCALE GENOMIC DNA]</scope>
    <source>
        <strain evidence="7 8">TFB7810</strain>
    </source>
</reference>
<feature type="transmembrane region" description="Helical" evidence="5">
    <location>
        <begin position="110"/>
        <end position="131"/>
    </location>
</feature>
<dbReference type="Proteomes" id="UP001142393">
    <property type="component" value="Unassembled WGS sequence"/>
</dbReference>
<feature type="transmembrane region" description="Helical" evidence="5">
    <location>
        <begin position="253"/>
        <end position="274"/>
    </location>
</feature>
<evidence type="ECO:0000256" key="2">
    <source>
        <dbReference type="ARBA" id="ARBA00022692"/>
    </source>
</evidence>
<evidence type="ECO:0000256" key="1">
    <source>
        <dbReference type="ARBA" id="ARBA00004141"/>
    </source>
</evidence>
<dbReference type="Pfam" id="PF04479">
    <property type="entry name" value="RTA1"/>
    <property type="match status" value="1"/>
</dbReference>
<evidence type="ECO:0000313" key="7">
    <source>
        <dbReference type="EMBL" id="KAJ3739748.1"/>
    </source>
</evidence>
<keyword evidence="4 5" id="KW-0472">Membrane</keyword>
<evidence type="ECO:0000313" key="8">
    <source>
        <dbReference type="Proteomes" id="UP001142393"/>
    </source>
</evidence>
<evidence type="ECO:0000256" key="4">
    <source>
        <dbReference type="ARBA" id="ARBA00023136"/>
    </source>
</evidence>
<comment type="subcellular location">
    <subcellularLocation>
        <location evidence="1">Membrane</location>
        <topology evidence="1">Multi-pass membrane protein</topology>
    </subcellularLocation>
</comment>
<keyword evidence="3 5" id="KW-1133">Transmembrane helix</keyword>
<protein>
    <submittedName>
        <fullName evidence="7">RTA1 like protein-domain-containing protein</fullName>
    </submittedName>
</protein>
<evidence type="ECO:0000256" key="6">
    <source>
        <dbReference type="SAM" id="SignalP"/>
    </source>
</evidence>
<dbReference type="PANTHER" id="PTHR31465">
    <property type="entry name" value="PROTEIN RTA1-RELATED"/>
    <property type="match status" value="1"/>
</dbReference>
<dbReference type="GO" id="GO:0016020">
    <property type="term" value="C:membrane"/>
    <property type="evidence" value="ECO:0007669"/>
    <property type="project" value="UniProtKB-SubCell"/>
</dbReference>
<accession>A0A9W8NSA1</accession>
<evidence type="ECO:0000256" key="3">
    <source>
        <dbReference type="ARBA" id="ARBA00022989"/>
    </source>
</evidence>
<feature type="chain" id="PRO_5040918320" evidence="6">
    <location>
        <begin position="21"/>
        <end position="345"/>
    </location>
</feature>
<feature type="transmembrane region" description="Helical" evidence="5">
    <location>
        <begin position="56"/>
        <end position="77"/>
    </location>
</feature>
<evidence type="ECO:0000256" key="5">
    <source>
        <dbReference type="SAM" id="Phobius"/>
    </source>
</evidence>
<keyword evidence="6" id="KW-0732">Signal</keyword>
<organism evidence="7 8">
    <name type="scientific">Lentinula detonsa</name>
    <dbReference type="NCBI Taxonomy" id="2804962"/>
    <lineage>
        <taxon>Eukaryota</taxon>
        <taxon>Fungi</taxon>
        <taxon>Dikarya</taxon>
        <taxon>Basidiomycota</taxon>
        <taxon>Agaricomycotina</taxon>
        <taxon>Agaricomycetes</taxon>
        <taxon>Agaricomycetidae</taxon>
        <taxon>Agaricales</taxon>
        <taxon>Marasmiineae</taxon>
        <taxon>Omphalotaceae</taxon>
        <taxon>Lentinula</taxon>
    </lineage>
</organism>
<sequence>MFKRTHLALSILYGAALVAASSESSQLISRNIDNIEIRATNSDGTQRPTAGFIMKVWPAVVAACLYGISGIIHWIHFLRIGHRYMLTLTIGMTCMTLGMVLRIVDHYSPYSLGIYIVEDLFVLLSPCAFLATDYMLLSRLANSLGRDIADDCLLIPSLRITKIFVWSDVITFWVQASGGGMSVNSNLSSAGTTVAMIGLVLQLISFALFTLLLISFGFKVRSKHPEAWSVRSEESILSVAGPFKTSTITNWKILYYTMCLTCVGILIRCIFRIAEFAGGYFGYLSTHEGYFYLLDSLPLWVAMTLYCFLWPSRFINKYEADGAARGTPMAVPLVESNKYSSSYRS</sequence>
<feature type="signal peptide" evidence="6">
    <location>
        <begin position="1"/>
        <end position="20"/>
    </location>
</feature>
<feature type="transmembrane region" description="Helical" evidence="5">
    <location>
        <begin position="84"/>
        <end position="104"/>
    </location>
</feature>
<dbReference type="AlphaFoldDB" id="A0A9W8NSA1"/>
<dbReference type="InterPro" id="IPR007568">
    <property type="entry name" value="RTA1"/>
</dbReference>
<comment type="caution">
    <text evidence="7">The sequence shown here is derived from an EMBL/GenBank/DDBJ whole genome shotgun (WGS) entry which is preliminary data.</text>
</comment>